<reference evidence="1 2" key="1">
    <citation type="submission" date="2013-09" db="EMBL/GenBank/DDBJ databases">
        <title>High correlation between genotypes and phenotypes of environmental bacteria Comamonas testosteroni strains.</title>
        <authorList>
            <person name="Liu L."/>
            <person name="Zhu W."/>
            <person name="Xia X."/>
            <person name="Xu B."/>
            <person name="Luo M."/>
            <person name="Wang G."/>
        </authorList>
    </citation>
    <scope>NUCLEOTIDE SEQUENCE [LARGE SCALE GENOMIC DNA]</scope>
    <source>
        <strain evidence="1 2">JL14</strain>
    </source>
</reference>
<sequence>MPVSAAKDIADRYGYDQVVIIARRVGDEPEPHGEHVTTYGRDKAHCGVAARVGNFIKHKIMGWQEYEPAAQAQEGKA</sequence>
<proteinExistence type="predicted"/>
<dbReference type="AlphaFoldDB" id="A0A0E3BCQ2"/>
<dbReference type="EMBL" id="AWTN01000103">
    <property type="protein sequence ID" value="KGG88779.1"/>
    <property type="molecule type" value="Genomic_DNA"/>
</dbReference>
<evidence type="ECO:0000313" key="1">
    <source>
        <dbReference type="EMBL" id="KGG88779.1"/>
    </source>
</evidence>
<evidence type="ECO:0000313" key="2">
    <source>
        <dbReference type="Proteomes" id="UP000029567"/>
    </source>
</evidence>
<organism evidence="1 2">
    <name type="scientific">Comamonas thiooxydans</name>
    <dbReference type="NCBI Taxonomy" id="363952"/>
    <lineage>
        <taxon>Bacteria</taxon>
        <taxon>Pseudomonadati</taxon>
        <taxon>Pseudomonadota</taxon>
        <taxon>Betaproteobacteria</taxon>
        <taxon>Burkholderiales</taxon>
        <taxon>Comamonadaceae</taxon>
        <taxon>Comamonas</taxon>
    </lineage>
</organism>
<dbReference type="Proteomes" id="UP000029567">
    <property type="component" value="Unassembled WGS sequence"/>
</dbReference>
<comment type="caution">
    <text evidence="1">The sequence shown here is derived from an EMBL/GenBank/DDBJ whole genome shotgun (WGS) entry which is preliminary data.</text>
</comment>
<accession>A0A0E3BCQ2</accession>
<gene>
    <name evidence="1" type="ORF">P245_17940</name>
</gene>
<protein>
    <submittedName>
        <fullName evidence="1">Uncharacterized protein</fullName>
    </submittedName>
</protein>
<name>A0A0E3BCQ2_9BURK</name>